<evidence type="ECO:0000256" key="5">
    <source>
        <dbReference type="ARBA" id="ARBA00022723"/>
    </source>
</evidence>
<dbReference type="Proteomes" id="UP001377567">
    <property type="component" value="Unassembled WGS sequence"/>
</dbReference>
<keyword evidence="4" id="KW-0819">tRNA processing</keyword>
<evidence type="ECO:0000313" key="11">
    <source>
        <dbReference type="Proteomes" id="UP001377567"/>
    </source>
</evidence>
<keyword evidence="11" id="KW-1185">Reference proteome</keyword>
<dbReference type="PANTHER" id="PTHR11079:SF149">
    <property type="entry name" value="TRNA-SPECIFIC ADENOSINE DEAMINASE 2"/>
    <property type="match status" value="1"/>
</dbReference>
<gene>
    <name evidence="10" type="ORF">DAKH74_056350</name>
</gene>
<evidence type="ECO:0000256" key="7">
    <source>
        <dbReference type="ARBA" id="ARBA00022833"/>
    </source>
</evidence>
<dbReference type="CDD" id="cd01285">
    <property type="entry name" value="nucleoside_deaminase"/>
    <property type="match status" value="1"/>
</dbReference>
<dbReference type="SUPFAM" id="SSF53927">
    <property type="entry name" value="Cytidine deaminase-like"/>
    <property type="match status" value="1"/>
</dbReference>
<evidence type="ECO:0000256" key="8">
    <source>
        <dbReference type="ARBA" id="ARBA00048045"/>
    </source>
</evidence>
<keyword evidence="6" id="KW-0378">Hydrolase</keyword>
<dbReference type="AlphaFoldDB" id="A0AAV5S6H6"/>
<keyword evidence="7" id="KW-0862">Zinc</keyword>
<accession>A0AAV5S6H6</accession>
<sequence length="269" mass="30130">MTSPHTHHMRQALQLARYALDHNETPVACIFVHEPSDTVIAYGMNDTNKAHTGIAHAEFMGIAQIQRQFGAENVVRVFSETVLYVTVEPCVMCASALKQLGIRRVYFGCGNERFGGNGTVLSINSDKSTVSPNDNATYLSIPGLYRREAIMLLRYFYVRENDHAPNPRTKKDRRLDRETFPPIDWSMYISRQTFGREFGVENLRLYDTNADVPSARVPVDSTPSSAPGDIDWELIAGPCDDILELLDAERKGAQINLSHKKPKTVVASD</sequence>
<dbReference type="Pfam" id="PF00383">
    <property type="entry name" value="dCMP_cyt_deam_1"/>
    <property type="match status" value="1"/>
</dbReference>
<dbReference type="EMBL" id="BTGD01000025">
    <property type="protein sequence ID" value="GMM59018.1"/>
    <property type="molecule type" value="Genomic_DNA"/>
</dbReference>
<evidence type="ECO:0000256" key="2">
    <source>
        <dbReference type="ARBA" id="ARBA00010669"/>
    </source>
</evidence>
<dbReference type="GO" id="GO:0005634">
    <property type="term" value="C:nucleus"/>
    <property type="evidence" value="ECO:0007669"/>
    <property type="project" value="TreeGrafter"/>
</dbReference>
<evidence type="ECO:0000313" key="10">
    <source>
        <dbReference type="EMBL" id="GMM59018.1"/>
    </source>
</evidence>
<dbReference type="FunFam" id="3.40.140.10:FF:000039">
    <property type="entry name" value="tRNA-specific adenosine deaminase"/>
    <property type="match status" value="1"/>
</dbReference>
<reference evidence="10 11" key="1">
    <citation type="journal article" date="2023" name="Elife">
        <title>Identification of key yeast species and microbe-microbe interactions impacting larval growth of Drosophila in the wild.</title>
        <authorList>
            <person name="Mure A."/>
            <person name="Sugiura Y."/>
            <person name="Maeda R."/>
            <person name="Honda K."/>
            <person name="Sakurai N."/>
            <person name="Takahashi Y."/>
            <person name="Watada M."/>
            <person name="Katoh T."/>
            <person name="Gotoh A."/>
            <person name="Gotoh Y."/>
            <person name="Taniguchi I."/>
            <person name="Nakamura K."/>
            <person name="Hayashi T."/>
            <person name="Katayama T."/>
            <person name="Uemura T."/>
            <person name="Hattori Y."/>
        </authorList>
    </citation>
    <scope>NUCLEOTIDE SEQUENCE [LARGE SCALE GENOMIC DNA]</scope>
    <source>
        <strain evidence="10 11">KH-74</strain>
    </source>
</reference>
<dbReference type="InterPro" id="IPR016193">
    <property type="entry name" value="Cytidine_deaminase-like"/>
</dbReference>
<evidence type="ECO:0000256" key="4">
    <source>
        <dbReference type="ARBA" id="ARBA00022694"/>
    </source>
</evidence>
<comment type="catalytic activity">
    <reaction evidence="8">
        <text>adenosine(34) in tRNA + H2O + H(+) = inosine(34) in tRNA + NH4(+)</text>
        <dbReference type="Rhea" id="RHEA:43168"/>
        <dbReference type="Rhea" id="RHEA-COMP:10373"/>
        <dbReference type="Rhea" id="RHEA-COMP:10374"/>
        <dbReference type="ChEBI" id="CHEBI:15377"/>
        <dbReference type="ChEBI" id="CHEBI:15378"/>
        <dbReference type="ChEBI" id="CHEBI:28938"/>
        <dbReference type="ChEBI" id="CHEBI:74411"/>
        <dbReference type="ChEBI" id="CHEBI:82852"/>
        <dbReference type="EC" id="3.5.4.33"/>
    </reaction>
</comment>
<dbReference type="PROSITE" id="PS00903">
    <property type="entry name" value="CYT_DCMP_DEAMINASES_1"/>
    <property type="match status" value="1"/>
</dbReference>
<dbReference type="GO" id="GO:0052717">
    <property type="term" value="F:tRNA-specific adenosine-34 deaminase activity"/>
    <property type="evidence" value="ECO:0007669"/>
    <property type="project" value="UniProtKB-EC"/>
</dbReference>
<dbReference type="InterPro" id="IPR002125">
    <property type="entry name" value="CMP_dCMP_dom"/>
</dbReference>
<dbReference type="Gene3D" id="3.40.140.10">
    <property type="entry name" value="Cytidine Deaminase, domain 2"/>
    <property type="match status" value="1"/>
</dbReference>
<comment type="cofactor">
    <cofactor evidence="1">
        <name>Zn(2+)</name>
        <dbReference type="ChEBI" id="CHEBI:29105"/>
    </cofactor>
</comment>
<evidence type="ECO:0000256" key="6">
    <source>
        <dbReference type="ARBA" id="ARBA00022801"/>
    </source>
</evidence>
<dbReference type="GO" id="GO:0002100">
    <property type="term" value="P:tRNA wobble adenosine to inosine editing"/>
    <property type="evidence" value="ECO:0007669"/>
    <property type="project" value="TreeGrafter"/>
</dbReference>
<dbReference type="GO" id="GO:0005737">
    <property type="term" value="C:cytoplasm"/>
    <property type="evidence" value="ECO:0007669"/>
    <property type="project" value="TreeGrafter"/>
</dbReference>
<protein>
    <recommendedName>
        <fullName evidence="3">tRNA(adenine(34)) deaminase</fullName>
        <ecNumber evidence="3">3.5.4.33</ecNumber>
    </recommendedName>
</protein>
<evidence type="ECO:0000256" key="1">
    <source>
        <dbReference type="ARBA" id="ARBA00001947"/>
    </source>
</evidence>
<dbReference type="InterPro" id="IPR016192">
    <property type="entry name" value="APOBEC/CMP_deaminase_Zn-bd"/>
</dbReference>
<keyword evidence="5" id="KW-0479">Metal-binding</keyword>
<evidence type="ECO:0000259" key="9">
    <source>
        <dbReference type="PROSITE" id="PS51747"/>
    </source>
</evidence>
<comment type="similarity">
    <text evidence="2">Belongs to the cytidine and deoxycytidylate deaminase family. ADAT2 subfamily.</text>
</comment>
<dbReference type="GO" id="GO:0008270">
    <property type="term" value="F:zinc ion binding"/>
    <property type="evidence" value="ECO:0007669"/>
    <property type="project" value="InterPro"/>
</dbReference>
<feature type="domain" description="CMP/dCMP-type deaminase" evidence="9">
    <location>
        <begin position="3"/>
        <end position="121"/>
    </location>
</feature>
<proteinExistence type="inferred from homology"/>
<dbReference type="GO" id="GO:0052718">
    <property type="term" value="C:tRNA-specific adenosine-34 deaminase complex"/>
    <property type="evidence" value="ECO:0007669"/>
    <property type="project" value="UniProtKB-ARBA"/>
</dbReference>
<comment type="caution">
    <text evidence="10">The sequence shown here is derived from an EMBL/GenBank/DDBJ whole genome shotgun (WGS) entry which is preliminary data.</text>
</comment>
<evidence type="ECO:0000256" key="3">
    <source>
        <dbReference type="ARBA" id="ARBA00012740"/>
    </source>
</evidence>
<name>A0AAV5S6H6_MAUHU</name>
<dbReference type="PANTHER" id="PTHR11079">
    <property type="entry name" value="CYTOSINE DEAMINASE FAMILY MEMBER"/>
    <property type="match status" value="1"/>
</dbReference>
<dbReference type="EC" id="3.5.4.33" evidence="3"/>
<organism evidence="10 11">
    <name type="scientific">Maudiozyma humilis</name>
    <name type="common">Sour dough yeast</name>
    <name type="synonym">Kazachstania humilis</name>
    <dbReference type="NCBI Taxonomy" id="51915"/>
    <lineage>
        <taxon>Eukaryota</taxon>
        <taxon>Fungi</taxon>
        <taxon>Dikarya</taxon>
        <taxon>Ascomycota</taxon>
        <taxon>Saccharomycotina</taxon>
        <taxon>Saccharomycetes</taxon>
        <taxon>Saccharomycetales</taxon>
        <taxon>Saccharomycetaceae</taxon>
        <taxon>Maudiozyma</taxon>
    </lineage>
</organism>
<dbReference type="PROSITE" id="PS51747">
    <property type="entry name" value="CYT_DCMP_DEAMINASES_2"/>
    <property type="match status" value="1"/>
</dbReference>